<evidence type="ECO:0000256" key="2">
    <source>
        <dbReference type="ARBA" id="ARBA00004123"/>
    </source>
</evidence>
<evidence type="ECO:0000256" key="3">
    <source>
        <dbReference type="ARBA" id="ARBA00023015"/>
    </source>
</evidence>
<dbReference type="CDD" id="cd11378">
    <property type="entry name" value="DUF296"/>
    <property type="match status" value="1"/>
</dbReference>
<name>W9QWR8_9ROSA</name>
<comment type="domain">
    <text evidence="7">The PPC domain mediates interactions between AHL proteins.</text>
</comment>
<keyword evidence="6 7" id="KW-0539">Nucleus</keyword>
<keyword evidence="3 7" id="KW-0805">Transcription regulation</keyword>
<feature type="compositionally biased region" description="Polar residues" evidence="8">
    <location>
        <begin position="41"/>
        <end position="54"/>
    </location>
</feature>
<feature type="region of interest" description="Disordered" evidence="8">
    <location>
        <begin position="41"/>
        <end position="60"/>
    </location>
</feature>
<evidence type="ECO:0000259" key="9">
    <source>
        <dbReference type="PROSITE" id="PS51742"/>
    </source>
</evidence>
<evidence type="ECO:0000256" key="1">
    <source>
        <dbReference type="ARBA" id="ARBA00003687"/>
    </source>
</evidence>
<keyword evidence="11" id="KW-1185">Reference proteome</keyword>
<dbReference type="STRING" id="981085.W9QWR8"/>
<comment type="function">
    <text evidence="1 7">Transcription factor that specifically binds AT-rich DNA sequences related to the nuclear matrix attachment regions (MARs).</text>
</comment>
<accession>W9QWR8</accession>
<feature type="compositionally biased region" description="Polar residues" evidence="8">
    <location>
        <begin position="329"/>
        <end position="351"/>
    </location>
</feature>
<dbReference type="SUPFAM" id="SSF117856">
    <property type="entry name" value="AF0104/ALDC/Ptd012-like"/>
    <property type="match status" value="1"/>
</dbReference>
<comment type="subcellular location">
    <subcellularLocation>
        <location evidence="2 7">Nucleus</location>
    </subcellularLocation>
</comment>
<dbReference type="PANTHER" id="PTHR31500:SF57">
    <property type="entry name" value="AT-HOOK MOTIF NUCLEAR-LOCALIZED PROTEIN 10"/>
    <property type="match status" value="1"/>
</dbReference>
<evidence type="ECO:0000256" key="5">
    <source>
        <dbReference type="ARBA" id="ARBA00023163"/>
    </source>
</evidence>
<dbReference type="PROSITE" id="PS51742">
    <property type="entry name" value="PPC"/>
    <property type="match status" value="1"/>
</dbReference>
<dbReference type="OrthoDB" id="1750003at2759"/>
<evidence type="ECO:0000313" key="10">
    <source>
        <dbReference type="EMBL" id="EXB56269.1"/>
    </source>
</evidence>
<dbReference type="PANTHER" id="PTHR31500">
    <property type="entry name" value="AT-HOOK MOTIF NUCLEAR-LOCALIZED PROTEIN 9"/>
    <property type="match status" value="1"/>
</dbReference>
<evidence type="ECO:0000313" key="11">
    <source>
        <dbReference type="Proteomes" id="UP000030645"/>
    </source>
</evidence>
<dbReference type="Proteomes" id="UP000030645">
    <property type="component" value="Unassembled WGS sequence"/>
</dbReference>
<dbReference type="KEGG" id="mnt:21407532"/>
<organism evidence="10 11">
    <name type="scientific">Morus notabilis</name>
    <dbReference type="NCBI Taxonomy" id="981085"/>
    <lineage>
        <taxon>Eukaryota</taxon>
        <taxon>Viridiplantae</taxon>
        <taxon>Streptophyta</taxon>
        <taxon>Embryophyta</taxon>
        <taxon>Tracheophyta</taxon>
        <taxon>Spermatophyta</taxon>
        <taxon>Magnoliopsida</taxon>
        <taxon>eudicotyledons</taxon>
        <taxon>Gunneridae</taxon>
        <taxon>Pentapetalae</taxon>
        <taxon>rosids</taxon>
        <taxon>fabids</taxon>
        <taxon>Rosales</taxon>
        <taxon>Moraceae</taxon>
        <taxon>Moreae</taxon>
        <taxon>Morus</taxon>
    </lineage>
</organism>
<protein>
    <recommendedName>
        <fullName evidence="7">AT-hook motif nuclear-localized protein</fullName>
    </recommendedName>
</protein>
<dbReference type="EMBL" id="KE344284">
    <property type="protein sequence ID" value="EXB56269.1"/>
    <property type="molecule type" value="Genomic_DNA"/>
</dbReference>
<dbReference type="FunFam" id="3.30.1330.80:FF:000003">
    <property type="entry name" value="AT-hook motif nuclear-localized protein 1-like"/>
    <property type="match status" value="1"/>
</dbReference>
<dbReference type="Gene3D" id="3.30.1330.80">
    <property type="entry name" value="Hypothetical protein, similar to alpha- acetolactate decarboxylase, domain 2"/>
    <property type="match status" value="1"/>
</dbReference>
<dbReference type="Pfam" id="PF03479">
    <property type="entry name" value="PCC"/>
    <property type="match status" value="1"/>
</dbReference>
<dbReference type="InterPro" id="IPR017956">
    <property type="entry name" value="AT_hook_DNA-bd_motif"/>
</dbReference>
<reference evidence="11" key="1">
    <citation type="submission" date="2013-01" db="EMBL/GenBank/DDBJ databases">
        <title>Draft Genome Sequence of a Mulberry Tree, Morus notabilis C.K. Schneid.</title>
        <authorList>
            <person name="He N."/>
            <person name="Zhao S."/>
        </authorList>
    </citation>
    <scope>NUCLEOTIDE SEQUENCE</scope>
</reference>
<dbReference type="AlphaFoldDB" id="W9QWR8"/>
<keyword evidence="5 7" id="KW-0804">Transcription</keyword>
<proteinExistence type="predicted"/>
<evidence type="ECO:0000256" key="7">
    <source>
        <dbReference type="RuleBase" id="RU367031"/>
    </source>
</evidence>
<evidence type="ECO:0000256" key="4">
    <source>
        <dbReference type="ARBA" id="ARBA00023125"/>
    </source>
</evidence>
<dbReference type="eggNOG" id="ENOG502QSB3">
    <property type="taxonomic scope" value="Eukaryota"/>
</dbReference>
<dbReference type="InterPro" id="IPR039605">
    <property type="entry name" value="AHL"/>
</dbReference>
<evidence type="ECO:0000256" key="8">
    <source>
        <dbReference type="SAM" id="MobiDB-lite"/>
    </source>
</evidence>
<dbReference type="GO" id="GO:0003680">
    <property type="term" value="F:minor groove of adenine-thymine-rich DNA binding"/>
    <property type="evidence" value="ECO:0007669"/>
    <property type="project" value="UniProtKB-UniRule"/>
</dbReference>
<dbReference type="InterPro" id="IPR005175">
    <property type="entry name" value="PPC_dom"/>
</dbReference>
<evidence type="ECO:0000256" key="6">
    <source>
        <dbReference type="ARBA" id="ARBA00023242"/>
    </source>
</evidence>
<feature type="region of interest" description="Disordered" evidence="8">
    <location>
        <begin position="65"/>
        <end position="152"/>
    </location>
</feature>
<dbReference type="SMART" id="SM00384">
    <property type="entry name" value="AT_hook"/>
    <property type="match status" value="2"/>
</dbReference>
<feature type="domain" description="PPC" evidence="9">
    <location>
        <begin position="158"/>
        <end position="298"/>
    </location>
</feature>
<feature type="region of interest" description="Disordered" evidence="8">
    <location>
        <begin position="284"/>
        <end position="351"/>
    </location>
</feature>
<keyword evidence="4 7" id="KW-0238">DNA-binding</keyword>
<gene>
    <name evidence="10" type="ORF">L484_024807</name>
</gene>
<dbReference type="GO" id="GO:0005634">
    <property type="term" value="C:nucleus"/>
    <property type="evidence" value="ECO:0007669"/>
    <property type="project" value="UniProtKB-SubCell"/>
</dbReference>
<sequence length="351" mass="34835">MSGSETGLMVGLQHQQNNIRIPFTPPDSAAAAAAVYKPNITTATSPSYQPSGDASSGGVMVPMAAASGGGGGEPMVKRKRGRPRKYGPDGTMALGLSPNPPSVGVTQSSGGGFSSPPPTAAISGGGGGGPTSASLKKARGRPPGSTGKKQQFDAFGSAGFGFTPHVITVKAGEDVSSKIMSFSQHGPRAVCVLSANGAISNVTLRQPATSGGTVTYEGRYEILSLSGSFLLSENGGQRSRTGGLSVSLSGTDGRVLGGGVAGLLTAASPVQVVVGSFIADGRKEPKSANRAEPLSSTPNIGPGYGPAVPNSPPSRGTLSESSGGPGSPLNQSTGACNNNSNPQGMSNIPWK</sequence>